<evidence type="ECO:0000313" key="1">
    <source>
        <dbReference type="EMBL" id="WNL49784.1"/>
    </source>
</evidence>
<proteinExistence type="predicted"/>
<gene>
    <name evidence="1" type="ORF">MarFTMF_268</name>
</gene>
<sequence length="74" mass="8179">MNTGDVVRCDGKDFTVLSQKEDRVFCLSEEGEISTKSVSSIEHIEPQKGLGNLSQKFGMTSLYCLFGRDGSFQP</sequence>
<protein>
    <submittedName>
        <fullName evidence="1">Uncharacterized protein</fullName>
    </submittedName>
</protein>
<accession>A0AA96IYR4</accession>
<organism evidence="1">
    <name type="scientific">Marseillevirus sp</name>
    <dbReference type="NCBI Taxonomy" id="2809551"/>
    <lineage>
        <taxon>Viruses</taxon>
        <taxon>Varidnaviria</taxon>
        <taxon>Bamfordvirae</taxon>
        <taxon>Nucleocytoviricota</taxon>
        <taxon>Megaviricetes</taxon>
        <taxon>Pimascovirales</taxon>
        <taxon>Pimascovirales incertae sedis</taxon>
        <taxon>Marseilleviridae</taxon>
        <taxon>Marseillevirus</taxon>
    </lineage>
</organism>
<name>A0AA96IYR4_9VIRU</name>
<dbReference type="EMBL" id="OR343188">
    <property type="protein sequence ID" value="WNL49784.1"/>
    <property type="molecule type" value="Genomic_DNA"/>
</dbReference>
<reference evidence="1" key="1">
    <citation type="submission" date="2023-07" db="EMBL/GenBank/DDBJ databases">
        <authorList>
            <person name="Xia Y."/>
        </authorList>
    </citation>
    <scope>NUCLEOTIDE SEQUENCE</scope>
    <source>
        <strain evidence="1">F</strain>
    </source>
</reference>